<dbReference type="PANTHER" id="PTHR30535:SF34">
    <property type="entry name" value="MOLYBDATE-BINDING PROTEIN MOLA"/>
    <property type="match status" value="1"/>
</dbReference>
<evidence type="ECO:0000313" key="3">
    <source>
        <dbReference type="EMBL" id="NIZ68995.1"/>
    </source>
</evidence>
<dbReference type="InterPro" id="IPR050902">
    <property type="entry name" value="ABC_Transporter_SBP"/>
</dbReference>
<feature type="signal peptide" evidence="1">
    <location>
        <begin position="1"/>
        <end position="25"/>
    </location>
</feature>
<reference evidence="3" key="1">
    <citation type="submission" date="2020-03" db="EMBL/GenBank/DDBJ databases">
        <title>Spirochaetal bacteria isolated from arthropods constitute a novel genus Entomospira genus novum within the order Spirochaetales.</title>
        <authorList>
            <person name="Grana-Miraglia L."/>
            <person name="Sikutova S."/>
            <person name="Fingerle V."/>
            <person name="Sing A."/>
            <person name="Castillo-Ramirez S."/>
            <person name="Margos G."/>
            <person name="Rudolf I."/>
        </authorList>
    </citation>
    <scope>NUCLEOTIDE SEQUENCE</scope>
    <source>
        <strain evidence="3">BR149</strain>
    </source>
</reference>
<dbReference type="PROSITE" id="PS50983">
    <property type="entry name" value="FE_B12_PBP"/>
    <property type="match status" value="1"/>
</dbReference>
<gene>
    <name evidence="3" type="ORF">HCT48_02030</name>
</gene>
<proteinExistence type="predicted"/>
<dbReference type="Proteomes" id="UP000778951">
    <property type="component" value="Unassembled WGS sequence"/>
</dbReference>
<dbReference type="RefSeq" id="WP_167695104.1">
    <property type="nucleotide sequence ID" value="NZ_CP118181.1"/>
</dbReference>
<feature type="domain" description="Fe/B12 periplasmic-binding" evidence="2">
    <location>
        <begin position="39"/>
        <end position="307"/>
    </location>
</feature>
<dbReference type="GO" id="GO:0071281">
    <property type="term" value="P:cellular response to iron ion"/>
    <property type="evidence" value="ECO:0007669"/>
    <property type="project" value="TreeGrafter"/>
</dbReference>
<dbReference type="Gene3D" id="3.40.50.1980">
    <property type="entry name" value="Nitrogenase molybdenum iron protein domain"/>
    <property type="match status" value="2"/>
</dbReference>
<evidence type="ECO:0000313" key="4">
    <source>
        <dbReference type="Proteomes" id="UP000778951"/>
    </source>
</evidence>
<sequence length="321" mass="36074">MRKNSGRMLVLSFFLVGLLGCPQVAEESVVGEPDVAYQRIISTSLAGDALVIDLLAEHDLGRIVGLSSRFNRYGTDGHKEKILGASIPKDFSMELLAHVMLYQPDLILASQWSVNNEHRETLRRLGVRLYELEQPMRVEDIYAHVLELGTLLGDSTLQDARSLVHRLREIEERIVQRAQAMHSDKPRSVTAMDINHLGRAAVDGSNFAIVMELLGFVNIGAQLEGEAVAGYIPISDEQLIQLNPDILMVDPLMYERLTTEELFADLSAVRGGMLIRISDNLENIVAAPSHYLLFAALYLQEEILHRWQDFTLEMQENVEEL</sequence>
<dbReference type="PROSITE" id="PS51257">
    <property type="entry name" value="PROKAR_LIPOPROTEIN"/>
    <property type="match status" value="1"/>
</dbReference>
<dbReference type="PANTHER" id="PTHR30535">
    <property type="entry name" value="VITAMIN B12-BINDING PROTEIN"/>
    <property type="match status" value="1"/>
</dbReference>
<comment type="caution">
    <text evidence="3">The sequence shown here is derived from an EMBL/GenBank/DDBJ whole genome shotgun (WGS) entry which is preliminary data.</text>
</comment>
<dbReference type="EMBL" id="JAATLM010000001">
    <property type="protein sequence ID" value="NIZ68995.1"/>
    <property type="molecule type" value="Genomic_DNA"/>
</dbReference>
<organism evidence="3 4">
    <name type="scientific">Entomospira culicis</name>
    <dbReference type="NCBI Taxonomy" id="2719989"/>
    <lineage>
        <taxon>Bacteria</taxon>
        <taxon>Pseudomonadati</taxon>
        <taxon>Spirochaetota</taxon>
        <taxon>Spirochaetia</taxon>
        <taxon>Spirochaetales</taxon>
        <taxon>Spirochaetaceae</taxon>
        <taxon>Entomospira</taxon>
    </lineage>
</organism>
<protein>
    <submittedName>
        <fullName evidence="3">ABC transporter substrate-binding protein</fullName>
    </submittedName>
</protein>
<keyword evidence="4" id="KW-1185">Reference proteome</keyword>
<feature type="chain" id="PRO_5037329366" evidence="1">
    <location>
        <begin position="26"/>
        <end position="321"/>
    </location>
</feature>
<dbReference type="InterPro" id="IPR002491">
    <property type="entry name" value="ABC_transptr_periplasmic_BD"/>
</dbReference>
<dbReference type="SUPFAM" id="SSF53807">
    <property type="entry name" value="Helical backbone' metal receptor"/>
    <property type="match status" value="1"/>
</dbReference>
<accession>A0A968GJI0</accession>
<dbReference type="AlphaFoldDB" id="A0A968GJI0"/>
<evidence type="ECO:0000256" key="1">
    <source>
        <dbReference type="SAM" id="SignalP"/>
    </source>
</evidence>
<keyword evidence="1" id="KW-0732">Signal</keyword>
<evidence type="ECO:0000259" key="2">
    <source>
        <dbReference type="PROSITE" id="PS50983"/>
    </source>
</evidence>
<dbReference type="Pfam" id="PF01497">
    <property type="entry name" value="Peripla_BP_2"/>
    <property type="match status" value="1"/>
</dbReference>
<name>A0A968GJI0_9SPIO</name>